<feature type="compositionally biased region" description="Basic and acidic residues" evidence="1">
    <location>
        <begin position="31"/>
        <end position="63"/>
    </location>
</feature>
<gene>
    <name evidence="2" type="ORF">KSL4_0839</name>
</gene>
<dbReference type="Pfam" id="PF09954">
    <property type="entry name" value="DUF2188"/>
    <property type="match status" value="1"/>
</dbReference>
<dbReference type="RefSeq" id="WP_089896432.1">
    <property type="nucleotide sequence ID" value="NZ_FBTB01000015.1"/>
</dbReference>
<evidence type="ECO:0000313" key="3">
    <source>
        <dbReference type="Proteomes" id="UP000199047"/>
    </source>
</evidence>
<organism evidence="2 3">
    <name type="scientific">Leuconostoc inhae</name>
    <dbReference type="NCBI Taxonomy" id="178001"/>
    <lineage>
        <taxon>Bacteria</taxon>
        <taxon>Bacillati</taxon>
        <taxon>Bacillota</taxon>
        <taxon>Bacilli</taxon>
        <taxon>Lactobacillales</taxon>
        <taxon>Lactobacillaceae</taxon>
        <taxon>Leuconostoc</taxon>
    </lineage>
</organism>
<protein>
    <recommendedName>
        <fullName evidence="4">DUF2188 domain-containing protein</fullName>
    </recommendedName>
</protein>
<reference evidence="2 3" key="1">
    <citation type="submission" date="2015-12" db="EMBL/GenBank/DDBJ databases">
        <authorList>
            <person name="Andreevskaya M."/>
        </authorList>
    </citation>
    <scope>NUCLEOTIDE SEQUENCE [LARGE SCALE GENOMIC DNA]</scope>
    <source>
        <strain evidence="2 3">KSL4-2</strain>
    </source>
</reference>
<dbReference type="EMBL" id="FBTB01000015">
    <property type="protein sequence ID" value="CUW12474.1"/>
    <property type="molecule type" value="Genomic_DNA"/>
</dbReference>
<feature type="region of interest" description="Disordered" evidence="1">
    <location>
        <begin position="1"/>
        <end position="74"/>
    </location>
</feature>
<sequence>MGKNQHVVSDGKGGWNVKGEGNSHATANFEKQSDAVKRAKDIAKNQKSEELTHGRNGQIRDRSSYGNDPHPPKG</sequence>
<name>A0ABM9V510_9LACO</name>
<dbReference type="InterPro" id="IPR018691">
    <property type="entry name" value="DUF2188"/>
</dbReference>
<dbReference type="Proteomes" id="UP000199047">
    <property type="component" value="Unassembled WGS sequence"/>
</dbReference>
<keyword evidence="3" id="KW-1185">Reference proteome</keyword>
<evidence type="ECO:0008006" key="4">
    <source>
        <dbReference type="Google" id="ProtNLM"/>
    </source>
</evidence>
<evidence type="ECO:0000313" key="2">
    <source>
        <dbReference type="EMBL" id="CUW12474.1"/>
    </source>
</evidence>
<evidence type="ECO:0000256" key="1">
    <source>
        <dbReference type="SAM" id="MobiDB-lite"/>
    </source>
</evidence>
<proteinExistence type="predicted"/>
<comment type="caution">
    <text evidence="2">The sequence shown here is derived from an EMBL/GenBank/DDBJ whole genome shotgun (WGS) entry which is preliminary data.</text>
</comment>
<accession>A0ABM9V510</accession>